<organism evidence="1">
    <name type="scientific">marine metagenome</name>
    <dbReference type="NCBI Taxonomy" id="408172"/>
    <lineage>
        <taxon>unclassified sequences</taxon>
        <taxon>metagenomes</taxon>
        <taxon>ecological metagenomes</taxon>
    </lineage>
</organism>
<dbReference type="PANTHER" id="PTHR42717">
    <property type="entry name" value="DIHYDROOROTASE-RELATED"/>
    <property type="match status" value="1"/>
</dbReference>
<reference evidence="1" key="1">
    <citation type="submission" date="2018-05" db="EMBL/GenBank/DDBJ databases">
        <authorList>
            <person name="Lanie J.A."/>
            <person name="Ng W.-L."/>
            <person name="Kazmierczak K.M."/>
            <person name="Andrzejewski T.M."/>
            <person name="Davidsen T.M."/>
            <person name="Wayne K.J."/>
            <person name="Tettelin H."/>
            <person name="Glass J.I."/>
            <person name="Rusch D."/>
            <person name="Podicherti R."/>
            <person name="Tsui H.-C.T."/>
            <person name="Winkler M.E."/>
        </authorList>
    </citation>
    <scope>NUCLEOTIDE SEQUENCE</scope>
</reference>
<dbReference type="PANTHER" id="PTHR42717:SF1">
    <property type="entry name" value="IMIDAZOLONEPROPIONASE AND RELATED AMIDOHYDROLASES"/>
    <property type="match status" value="1"/>
</dbReference>
<dbReference type="SUPFAM" id="SSF51338">
    <property type="entry name" value="Composite domain of metallo-dependent hydrolases"/>
    <property type="match status" value="1"/>
</dbReference>
<proteinExistence type="predicted"/>
<dbReference type="AlphaFoldDB" id="A0A382SEZ3"/>
<accession>A0A382SEZ3</accession>
<dbReference type="EMBL" id="UINC01128587">
    <property type="protein sequence ID" value="SVD08439.1"/>
    <property type="molecule type" value="Genomic_DNA"/>
</dbReference>
<evidence type="ECO:0008006" key="2">
    <source>
        <dbReference type="Google" id="ProtNLM"/>
    </source>
</evidence>
<name>A0A382SEZ3_9ZZZZ</name>
<feature type="non-terminal residue" evidence="1">
    <location>
        <position position="122"/>
    </location>
</feature>
<protein>
    <recommendedName>
        <fullName evidence="2">Amidohydrolase-related domain-containing protein</fullName>
    </recommendedName>
</protein>
<sequence>MHDLAIQNGRLIDPAQNLDAPRDVAFTDGQVVAVTKSNDTTQANEIIDAQDLLVVPGLIDLHVHVFDAVSHYGIPPDPTCLERGVTTAVDAGSAGAAVWPGFDKFIIEASETRLYAMLNISR</sequence>
<dbReference type="GO" id="GO:0016810">
    <property type="term" value="F:hydrolase activity, acting on carbon-nitrogen (but not peptide) bonds"/>
    <property type="evidence" value="ECO:0007669"/>
    <property type="project" value="InterPro"/>
</dbReference>
<dbReference type="GO" id="GO:0019213">
    <property type="term" value="F:deacetylase activity"/>
    <property type="evidence" value="ECO:0007669"/>
    <property type="project" value="InterPro"/>
</dbReference>
<dbReference type="InterPro" id="IPR011059">
    <property type="entry name" value="Metal-dep_hydrolase_composite"/>
</dbReference>
<dbReference type="Gene3D" id="3.20.20.140">
    <property type="entry name" value="Metal-dependent hydrolases"/>
    <property type="match status" value="1"/>
</dbReference>
<gene>
    <name evidence="1" type="ORF">METZ01_LOCUS361293</name>
</gene>
<evidence type="ECO:0000313" key="1">
    <source>
        <dbReference type="EMBL" id="SVD08439.1"/>
    </source>
</evidence>
<dbReference type="InterPro" id="IPR020043">
    <property type="entry name" value="Deacetylase_Atu3266-like"/>
</dbReference>